<dbReference type="EMBL" id="CM017617">
    <property type="protein sequence ID" value="TYI13762.1"/>
    <property type="molecule type" value="Genomic_DNA"/>
</dbReference>
<feature type="transmembrane region" description="Helical" evidence="1">
    <location>
        <begin position="12"/>
        <end position="32"/>
    </location>
</feature>
<evidence type="ECO:0000256" key="1">
    <source>
        <dbReference type="SAM" id="Phobius"/>
    </source>
</evidence>
<accession>A0A5D2PD31</accession>
<proteinExistence type="predicted"/>
<dbReference type="AlphaFoldDB" id="A0A5D2PD31"/>
<gene>
    <name evidence="2" type="ORF">ES332_A08G080200v1</name>
</gene>
<keyword evidence="3" id="KW-1185">Reference proteome</keyword>
<keyword evidence="1" id="KW-0472">Membrane</keyword>
<dbReference type="Proteomes" id="UP000322667">
    <property type="component" value="Chromosome A08"/>
</dbReference>
<sequence>MVVVLLVSENSFLNPLLVVRIVLDLLFFPLLLGLFDPVHGGVVSPSLLWQAMCYFFYFSRIYRVNGH</sequence>
<name>A0A5D2PD31_GOSTO</name>
<protein>
    <submittedName>
        <fullName evidence="2">Uncharacterized protein</fullName>
    </submittedName>
</protein>
<organism evidence="2 3">
    <name type="scientific">Gossypium tomentosum</name>
    <name type="common">Hawaiian cotton</name>
    <name type="synonym">Gossypium sandvicense</name>
    <dbReference type="NCBI Taxonomy" id="34277"/>
    <lineage>
        <taxon>Eukaryota</taxon>
        <taxon>Viridiplantae</taxon>
        <taxon>Streptophyta</taxon>
        <taxon>Embryophyta</taxon>
        <taxon>Tracheophyta</taxon>
        <taxon>Spermatophyta</taxon>
        <taxon>Magnoliopsida</taxon>
        <taxon>eudicotyledons</taxon>
        <taxon>Gunneridae</taxon>
        <taxon>Pentapetalae</taxon>
        <taxon>rosids</taxon>
        <taxon>malvids</taxon>
        <taxon>Malvales</taxon>
        <taxon>Malvaceae</taxon>
        <taxon>Malvoideae</taxon>
        <taxon>Gossypium</taxon>
    </lineage>
</organism>
<evidence type="ECO:0000313" key="2">
    <source>
        <dbReference type="EMBL" id="TYI13762.1"/>
    </source>
</evidence>
<feature type="transmembrane region" description="Helical" evidence="1">
    <location>
        <begin position="38"/>
        <end position="58"/>
    </location>
</feature>
<keyword evidence="1" id="KW-1133">Transmembrane helix</keyword>
<reference evidence="2 3" key="1">
    <citation type="submission" date="2019-07" db="EMBL/GenBank/DDBJ databases">
        <title>WGS assembly of Gossypium tomentosum.</title>
        <authorList>
            <person name="Chen Z.J."/>
            <person name="Sreedasyam A."/>
            <person name="Ando A."/>
            <person name="Song Q."/>
            <person name="De L."/>
            <person name="Hulse-Kemp A."/>
            <person name="Ding M."/>
            <person name="Ye W."/>
            <person name="Kirkbride R."/>
            <person name="Jenkins J."/>
            <person name="Plott C."/>
            <person name="Lovell J."/>
            <person name="Lin Y.-M."/>
            <person name="Vaughn R."/>
            <person name="Liu B."/>
            <person name="Li W."/>
            <person name="Simpson S."/>
            <person name="Scheffler B."/>
            <person name="Saski C."/>
            <person name="Grover C."/>
            <person name="Hu G."/>
            <person name="Conover J."/>
            <person name="Carlson J."/>
            <person name="Shu S."/>
            <person name="Boston L."/>
            <person name="Williams M."/>
            <person name="Peterson D."/>
            <person name="Mcgee K."/>
            <person name="Jones D."/>
            <person name="Wendel J."/>
            <person name="Stelly D."/>
            <person name="Grimwood J."/>
            <person name="Schmutz J."/>
        </authorList>
    </citation>
    <scope>NUCLEOTIDE SEQUENCE [LARGE SCALE GENOMIC DNA]</scope>
    <source>
        <strain evidence="2">7179.01</strain>
    </source>
</reference>
<evidence type="ECO:0000313" key="3">
    <source>
        <dbReference type="Proteomes" id="UP000322667"/>
    </source>
</evidence>
<keyword evidence="1" id="KW-0812">Transmembrane</keyword>